<evidence type="ECO:0000256" key="5">
    <source>
        <dbReference type="ARBA" id="ARBA00022989"/>
    </source>
</evidence>
<evidence type="ECO:0000256" key="8">
    <source>
        <dbReference type="ARBA" id="ARBA00023303"/>
    </source>
</evidence>
<name>A0A1Y2D1I0_9FUNG</name>
<evidence type="ECO:0000256" key="7">
    <source>
        <dbReference type="ARBA" id="ARBA00023136"/>
    </source>
</evidence>
<evidence type="ECO:0000256" key="4">
    <source>
        <dbReference type="ARBA" id="ARBA00022737"/>
    </source>
</evidence>
<comment type="subcellular location">
    <subcellularLocation>
        <location evidence="1">Membrane</location>
        <topology evidence="1">Multi-pass membrane protein</topology>
    </subcellularLocation>
</comment>
<protein>
    <recommendedName>
        <fullName evidence="10">Polycystin cation channel PKD1/PKD2 domain-containing protein</fullName>
    </recommendedName>
</protein>
<keyword evidence="5 9" id="KW-1133">Transmembrane helix</keyword>
<keyword evidence="2" id="KW-0813">Transport</keyword>
<evidence type="ECO:0000259" key="10">
    <source>
        <dbReference type="Pfam" id="PF08016"/>
    </source>
</evidence>
<evidence type="ECO:0000256" key="2">
    <source>
        <dbReference type="ARBA" id="ARBA00022448"/>
    </source>
</evidence>
<comment type="caution">
    <text evidence="11">The sequence shown here is derived from an EMBL/GenBank/DDBJ whole genome shotgun (WGS) entry which is preliminary data.</text>
</comment>
<keyword evidence="8" id="KW-0407">Ion channel</keyword>
<evidence type="ECO:0000256" key="9">
    <source>
        <dbReference type="SAM" id="Phobius"/>
    </source>
</evidence>
<evidence type="ECO:0000256" key="6">
    <source>
        <dbReference type="ARBA" id="ARBA00023065"/>
    </source>
</evidence>
<dbReference type="GO" id="GO:0005262">
    <property type="term" value="F:calcium channel activity"/>
    <property type="evidence" value="ECO:0007669"/>
    <property type="project" value="InterPro"/>
</dbReference>
<feature type="transmembrane region" description="Helical" evidence="9">
    <location>
        <begin position="41"/>
        <end position="65"/>
    </location>
</feature>
<gene>
    <name evidence="11" type="ORF">BCR33DRAFT_732928</name>
</gene>
<keyword evidence="4" id="KW-0677">Repeat</keyword>
<organism evidence="11 12">
    <name type="scientific">Rhizoclosmatium globosum</name>
    <dbReference type="NCBI Taxonomy" id="329046"/>
    <lineage>
        <taxon>Eukaryota</taxon>
        <taxon>Fungi</taxon>
        <taxon>Fungi incertae sedis</taxon>
        <taxon>Chytridiomycota</taxon>
        <taxon>Chytridiomycota incertae sedis</taxon>
        <taxon>Chytridiomycetes</taxon>
        <taxon>Chytridiales</taxon>
        <taxon>Chytriomycetaceae</taxon>
        <taxon>Rhizoclosmatium</taxon>
    </lineage>
</organism>
<dbReference type="Pfam" id="PF08016">
    <property type="entry name" value="PKD_channel"/>
    <property type="match status" value="1"/>
</dbReference>
<dbReference type="Gene3D" id="1.10.287.70">
    <property type="match status" value="1"/>
</dbReference>
<keyword evidence="7 9" id="KW-0472">Membrane</keyword>
<keyword evidence="3 9" id="KW-0812">Transmembrane</keyword>
<dbReference type="STRING" id="329046.A0A1Y2D1I0"/>
<dbReference type="PRINTS" id="PR01097">
    <property type="entry name" value="TRNSRECEPTRP"/>
</dbReference>
<feature type="domain" description="Polycystin cation channel PKD1/PKD2" evidence="10">
    <location>
        <begin position="10"/>
        <end position="75"/>
    </location>
</feature>
<reference evidence="11 12" key="1">
    <citation type="submission" date="2016-07" db="EMBL/GenBank/DDBJ databases">
        <title>Pervasive Adenine N6-methylation of Active Genes in Fungi.</title>
        <authorList>
            <consortium name="DOE Joint Genome Institute"/>
            <person name="Mondo S.J."/>
            <person name="Dannebaum R.O."/>
            <person name="Kuo R.C."/>
            <person name="Labutti K."/>
            <person name="Haridas S."/>
            <person name="Kuo A."/>
            <person name="Salamov A."/>
            <person name="Ahrendt S.R."/>
            <person name="Lipzen A."/>
            <person name="Sullivan W."/>
            <person name="Andreopoulos W.B."/>
            <person name="Clum A."/>
            <person name="Lindquist E."/>
            <person name="Daum C."/>
            <person name="Ramamoorthy G.K."/>
            <person name="Gryganskyi A."/>
            <person name="Culley D."/>
            <person name="Magnuson J.K."/>
            <person name="James T.Y."/>
            <person name="O'Malley M.A."/>
            <person name="Stajich J.E."/>
            <person name="Spatafora J.W."/>
            <person name="Visel A."/>
            <person name="Grigoriev I.V."/>
        </authorList>
    </citation>
    <scope>NUCLEOTIDE SEQUENCE [LARGE SCALE GENOMIC DNA]</scope>
    <source>
        <strain evidence="11 12">JEL800</strain>
    </source>
</reference>
<evidence type="ECO:0000313" key="12">
    <source>
        <dbReference type="Proteomes" id="UP000193642"/>
    </source>
</evidence>
<dbReference type="AlphaFoldDB" id="A0A1Y2D1I0"/>
<dbReference type="InterPro" id="IPR024862">
    <property type="entry name" value="TRPV"/>
</dbReference>
<dbReference type="InterPro" id="IPR013122">
    <property type="entry name" value="PKD1_2_channel"/>
</dbReference>
<dbReference type="GO" id="GO:0098703">
    <property type="term" value="P:calcium ion import across plasma membrane"/>
    <property type="evidence" value="ECO:0007669"/>
    <property type="project" value="TreeGrafter"/>
</dbReference>
<keyword evidence="12" id="KW-1185">Reference proteome</keyword>
<proteinExistence type="predicted"/>
<dbReference type="GO" id="GO:0005886">
    <property type="term" value="C:plasma membrane"/>
    <property type="evidence" value="ECO:0007669"/>
    <property type="project" value="TreeGrafter"/>
</dbReference>
<accession>A0A1Y2D1I0</accession>
<dbReference type="InterPro" id="IPR002153">
    <property type="entry name" value="TRPC_channel"/>
</dbReference>
<dbReference type="PANTHER" id="PTHR10582">
    <property type="entry name" value="TRANSIENT RECEPTOR POTENTIAL ION CHANNEL PROTEIN"/>
    <property type="match status" value="1"/>
</dbReference>
<dbReference type="Proteomes" id="UP000193642">
    <property type="component" value="Unassembled WGS sequence"/>
</dbReference>
<sequence length="245" mass="28561">MKDTNNGQDTSSDWNSLMGSILWTVRFTYNMSDFDTMRNQAGYLAILIYLIYMLLVVILLLNMLIAMMNDSFTTISAHKKTQWLMQMARIIVKIDRTLSDNDKTLIKNDFGYHFNPKSEVTPSENTKWIQKGVDDVTTPVTRLFEKSNTSHDTQLDNKSREDGLKYGPFIGDSHVFLFLDKVGESGKWETIQLITGRRTGKDNEFVDFEFKLNSHDYWSLLNVACDFYYMFFNSQSLLNRYAKYD</sequence>
<dbReference type="PANTHER" id="PTHR10582:SF2">
    <property type="entry name" value="INACTIVE"/>
    <property type="match status" value="1"/>
</dbReference>
<evidence type="ECO:0000256" key="1">
    <source>
        <dbReference type="ARBA" id="ARBA00004141"/>
    </source>
</evidence>
<evidence type="ECO:0000313" key="11">
    <source>
        <dbReference type="EMBL" id="ORY53163.1"/>
    </source>
</evidence>
<dbReference type="EMBL" id="MCGO01000002">
    <property type="protein sequence ID" value="ORY53163.1"/>
    <property type="molecule type" value="Genomic_DNA"/>
</dbReference>
<evidence type="ECO:0000256" key="3">
    <source>
        <dbReference type="ARBA" id="ARBA00022692"/>
    </source>
</evidence>
<keyword evidence="6" id="KW-0406">Ion transport</keyword>